<feature type="signal peptide" evidence="2">
    <location>
        <begin position="1"/>
        <end position="20"/>
    </location>
</feature>
<organism evidence="3 4">
    <name type="scientific">candidate division TM6 bacterium JCVI TM6SC1</name>
    <dbReference type="NCBI Taxonomy" id="1306947"/>
    <lineage>
        <taxon>Bacteria</taxon>
        <taxon>Candidatus Babelota</taxon>
        <taxon>Vermiphilus</taxon>
    </lineage>
</organism>
<sequence>MNKKALIFLSLSAVANTTFSVETAVFSKKSAIYHATGSVLLVSTLGLARALFKEQTKVKPEYPVYGSFLDKASHVVDNEIIGQPGKNSTLQLAEDSKNIVVTEKYPSFGLIGKTYANKKKLGEVIALPVIAGFAYATMYTSVDKVARLMGYSNPLDIQETKVVVAAQKI</sequence>
<dbReference type="Proteomes" id="UP000032214">
    <property type="component" value="Unassembled WGS sequence"/>
</dbReference>
<name>A0A0D2JL58_9BACT</name>
<evidence type="ECO:0008006" key="5">
    <source>
        <dbReference type="Google" id="ProtNLM"/>
    </source>
</evidence>
<keyword evidence="4" id="KW-1185">Reference proteome</keyword>
<feature type="chain" id="PRO_5002245025" description="DUF5683 domain-containing protein" evidence="2">
    <location>
        <begin position="21"/>
        <end position="169"/>
    </location>
</feature>
<reference evidence="3 4" key="1">
    <citation type="journal article" date="2013" name="Proc. Natl. Acad. Sci. U.S.A.">
        <title>Candidate phylum TM6 genome recovered from a hospital sink biofilm provides genomic insights into this uncultivated phylum.</title>
        <authorList>
            <person name="McLean J.S."/>
            <person name="Lombardo M.J."/>
            <person name="Badger J.H."/>
            <person name="Edlund A."/>
            <person name="Novotny M."/>
            <person name="Yee-Greenbaum J."/>
            <person name="Vyahhi N."/>
            <person name="Hall A.P."/>
            <person name="Yang Y."/>
            <person name="Dupont C.L."/>
            <person name="Ziegler M.G."/>
            <person name="Chitsaz H."/>
            <person name="Allen A.E."/>
            <person name="Yooseph S."/>
            <person name="Tesler G."/>
            <person name="Pevzner P.A."/>
            <person name="Friedman R.M."/>
            <person name="Nealson K.H."/>
            <person name="Venter J.C."/>
            <person name="Lasken R.S."/>
        </authorList>
    </citation>
    <scope>NUCLEOTIDE SEQUENCE [LARGE SCALE GENOMIC DNA]</scope>
    <source>
        <strain evidence="3 4">TM6SC1</strain>
    </source>
</reference>
<keyword evidence="2" id="KW-0732">Signal</keyword>
<feature type="transmembrane region" description="Helical" evidence="1">
    <location>
        <begin position="121"/>
        <end position="142"/>
    </location>
</feature>
<evidence type="ECO:0000313" key="3">
    <source>
        <dbReference type="EMBL" id="KIX85098.1"/>
    </source>
</evidence>
<evidence type="ECO:0000313" key="4">
    <source>
        <dbReference type="Proteomes" id="UP000032214"/>
    </source>
</evidence>
<comment type="caution">
    <text evidence="3">The sequence shown here is derived from an EMBL/GenBank/DDBJ whole genome shotgun (WGS) entry which is preliminary data.</text>
</comment>
<feature type="transmembrane region" description="Helical" evidence="1">
    <location>
        <begin position="30"/>
        <end position="52"/>
    </location>
</feature>
<evidence type="ECO:0000256" key="1">
    <source>
        <dbReference type="SAM" id="Phobius"/>
    </source>
</evidence>
<accession>A0A0D2JL58</accession>
<keyword evidence="1" id="KW-0812">Transmembrane</keyword>
<keyword evidence="1" id="KW-0472">Membrane</keyword>
<protein>
    <recommendedName>
        <fullName evidence="5">DUF5683 domain-containing protein</fullName>
    </recommendedName>
</protein>
<dbReference type="AlphaFoldDB" id="A0A0D2JL58"/>
<keyword evidence="1" id="KW-1133">Transmembrane helix</keyword>
<dbReference type="EMBL" id="ARQD01000003">
    <property type="protein sequence ID" value="KIX85098.1"/>
    <property type="molecule type" value="Genomic_DNA"/>
</dbReference>
<gene>
    <name evidence="3" type="ORF">J120_04195</name>
</gene>
<evidence type="ECO:0000256" key="2">
    <source>
        <dbReference type="SAM" id="SignalP"/>
    </source>
</evidence>
<proteinExistence type="predicted"/>